<feature type="region of interest" description="Disordered" evidence="1">
    <location>
        <begin position="30"/>
        <end position="53"/>
    </location>
</feature>
<name>X7YRB7_MYCXE</name>
<organism evidence="2">
    <name type="scientific">Mycobacterium xenopi 4042</name>
    <dbReference type="NCBI Taxonomy" id="1299334"/>
    <lineage>
        <taxon>Bacteria</taxon>
        <taxon>Bacillati</taxon>
        <taxon>Actinomycetota</taxon>
        <taxon>Actinomycetes</taxon>
        <taxon>Mycobacteriales</taxon>
        <taxon>Mycobacteriaceae</taxon>
        <taxon>Mycobacterium</taxon>
    </lineage>
</organism>
<proteinExistence type="predicted"/>
<dbReference type="AlphaFoldDB" id="X7YRB7"/>
<dbReference type="PATRIC" id="fig|1299334.3.peg.9495"/>
<accession>X7YRB7</accession>
<comment type="caution">
    <text evidence="2">The sequence shown here is derived from an EMBL/GenBank/DDBJ whole genome shotgun (WGS) entry which is preliminary data.</text>
</comment>
<reference evidence="2" key="1">
    <citation type="submission" date="2014-01" db="EMBL/GenBank/DDBJ databases">
        <authorList>
            <person name="Brown-Elliot B."/>
            <person name="Wallace R."/>
            <person name="Lenaerts A."/>
            <person name="Ordway D."/>
            <person name="DeGroote M.A."/>
            <person name="Parker T."/>
            <person name="Sizemore C."/>
            <person name="Tallon L.J."/>
            <person name="Sadzewicz L.K."/>
            <person name="Sengamalay N."/>
            <person name="Fraser C.M."/>
            <person name="Hine E."/>
            <person name="Shefchek K.A."/>
            <person name="Das S.P."/>
            <person name="Tettelin H."/>
        </authorList>
    </citation>
    <scope>NUCLEOTIDE SEQUENCE [LARGE SCALE GENOMIC DNA]</scope>
    <source>
        <strain evidence="2">4042</strain>
    </source>
</reference>
<dbReference type="EMBL" id="JAOB01000090">
    <property type="protein sequence ID" value="EUA08950.1"/>
    <property type="molecule type" value="Genomic_DNA"/>
</dbReference>
<evidence type="ECO:0000313" key="2">
    <source>
        <dbReference type="EMBL" id="EUA08950.1"/>
    </source>
</evidence>
<protein>
    <submittedName>
        <fullName evidence="2">Uncharacterized protein</fullName>
    </submittedName>
</protein>
<gene>
    <name evidence="2" type="ORF">I553_10007</name>
</gene>
<sequence length="53" mass="5923">MIVVLLIAMTYTRLPWRRLPIDTRVLRHEAVTEPAPDVVSPTDTAQRQAVPGA</sequence>
<evidence type="ECO:0000256" key="1">
    <source>
        <dbReference type="SAM" id="MobiDB-lite"/>
    </source>
</evidence>